<reference evidence="4" key="1">
    <citation type="journal article" date="2016" name="Nature">
        <title>The genome of the seagrass Zostera marina reveals angiosperm adaptation to the sea.</title>
        <authorList>
            <person name="Olsen J.L."/>
            <person name="Rouze P."/>
            <person name="Verhelst B."/>
            <person name="Lin Y.-C."/>
            <person name="Bayer T."/>
            <person name="Collen J."/>
            <person name="Dattolo E."/>
            <person name="De Paoli E."/>
            <person name="Dittami S."/>
            <person name="Maumus F."/>
            <person name="Michel G."/>
            <person name="Kersting A."/>
            <person name="Lauritano C."/>
            <person name="Lohaus R."/>
            <person name="Toepel M."/>
            <person name="Tonon T."/>
            <person name="Vanneste K."/>
            <person name="Amirebrahimi M."/>
            <person name="Brakel J."/>
            <person name="Bostroem C."/>
            <person name="Chovatia M."/>
            <person name="Grimwood J."/>
            <person name="Jenkins J.W."/>
            <person name="Jueterbock A."/>
            <person name="Mraz A."/>
            <person name="Stam W.T."/>
            <person name="Tice H."/>
            <person name="Bornberg-Bauer E."/>
            <person name="Green P.J."/>
            <person name="Pearson G.A."/>
            <person name="Procaccini G."/>
            <person name="Duarte C.M."/>
            <person name="Schmutz J."/>
            <person name="Reusch T.B.H."/>
            <person name="Van de Peer Y."/>
        </authorList>
    </citation>
    <scope>NUCLEOTIDE SEQUENCE [LARGE SCALE GENOMIC DNA]</scope>
    <source>
        <strain evidence="4">cv. Finnish</strain>
    </source>
</reference>
<evidence type="ECO:0000313" key="4">
    <source>
        <dbReference type="Proteomes" id="UP000036987"/>
    </source>
</evidence>
<dbReference type="InterPro" id="IPR006553">
    <property type="entry name" value="Leu-rich_rpt_Cys-con_subtyp"/>
</dbReference>
<comment type="caution">
    <text evidence="3">The sequence shown here is derived from an EMBL/GenBank/DDBJ whole genome shotgun (WGS) entry which is preliminary data.</text>
</comment>
<protein>
    <recommendedName>
        <fullName evidence="2">F-box domain-containing protein</fullName>
    </recommendedName>
</protein>
<dbReference type="EMBL" id="LFYR01000620">
    <property type="protein sequence ID" value="KMZ72728.1"/>
    <property type="molecule type" value="Genomic_DNA"/>
</dbReference>
<dbReference type="InterPro" id="IPR032675">
    <property type="entry name" value="LRR_dom_sf"/>
</dbReference>
<dbReference type="InterPro" id="IPR036047">
    <property type="entry name" value="F-box-like_dom_sf"/>
</dbReference>
<keyword evidence="4" id="KW-1185">Reference proteome</keyword>
<evidence type="ECO:0000259" key="2">
    <source>
        <dbReference type="PROSITE" id="PS50181"/>
    </source>
</evidence>
<dbReference type="OrthoDB" id="2095648at2759"/>
<dbReference type="OMA" id="IAMCHEV"/>
<dbReference type="PANTHER" id="PTHR38926">
    <property type="entry name" value="F-BOX DOMAIN CONTAINING PROTEIN, EXPRESSED"/>
    <property type="match status" value="1"/>
</dbReference>
<feature type="domain" description="F-box" evidence="2">
    <location>
        <begin position="58"/>
        <end position="105"/>
    </location>
</feature>
<feature type="region of interest" description="Disordered" evidence="1">
    <location>
        <begin position="1"/>
        <end position="37"/>
    </location>
</feature>
<name>A0A0K9PUL7_ZOSMR</name>
<dbReference type="Pfam" id="PF12937">
    <property type="entry name" value="F-box-like"/>
    <property type="match status" value="1"/>
</dbReference>
<evidence type="ECO:0000256" key="1">
    <source>
        <dbReference type="SAM" id="MobiDB-lite"/>
    </source>
</evidence>
<proteinExistence type="predicted"/>
<dbReference type="SUPFAM" id="SSF52047">
    <property type="entry name" value="RNI-like"/>
    <property type="match status" value="1"/>
</dbReference>
<dbReference type="PROSITE" id="PS50181">
    <property type="entry name" value="FBOX"/>
    <property type="match status" value="1"/>
</dbReference>
<dbReference type="Gene3D" id="3.80.10.10">
    <property type="entry name" value="Ribonuclease Inhibitor"/>
    <property type="match status" value="1"/>
</dbReference>
<evidence type="ECO:0000313" key="3">
    <source>
        <dbReference type="EMBL" id="KMZ72728.1"/>
    </source>
</evidence>
<organism evidence="3 4">
    <name type="scientific">Zostera marina</name>
    <name type="common">Eelgrass</name>
    <dbReference type="NCBI Taxonomy" id="29655"/>
    <lineage>
        <taxon>Eukaryota</taxon>
        <taxon>Viridiplantae</taxon>
        <taxon>Streptophyta</taxon>
        <taxon>Embryophyta</taxon>
        <taxon>Tracheophyta</taxon>
        <taxon>Spermatophyta</taxon>
        <taxon>Magnoliopsida</taxon>
        <taxon>Liliopsida</taxon>
        <taxon>Zosteraceae</taxon>
        <taxon>Zostera</taxon>
    </lineage>
</organism>
<dbReference type="Proteomes" id="UP000036987">
    <property type="component" value="Unassembled WGS sequence"/>
</dbReference>
<dbReference type="STRING" id="29655.A0A0K9PUL7"/>
<dbReference type="GO" id="GO:1905761">
    <property type="term" value="F:SCF ubiquitin ligase complex binding"/>
    <property type="evidence" value="ECO:0000318"/>
    <property type="project" value="GO_Central"/>
</dbReference>
<dbReference type="AlphaFoldDB" id="A0A0K9PUL7"/>
<feature type="compositionally biased region" description="Polar residues" evidence="1">
    <location>
        <begin position="19"/>
        <end position="29"/>
    </location>
</feature>
<sequence>MDIHTTNNKSEMDSKRSNSRLISIDNTSNKKGKHHEQDELTVHPVYQWIPPRRVISDFRDWAGLPDDVFINIFVKAETIPVICSAQFVCRKWHEVSKKPQIFQQVIIDTMYLDTLYLGIQYSHKFVEIVKTVIDRSDGCLEEISIDGHVNFIQEHLKLISERSPCLKLLSINSVVEEFETELIEACRKFPLLEKLSLIGCFKFTDKGMQSIGQFTNLKEFAVGGFFLMERSQSNKVAYQIANNLHGLRKLEIYNSTLDRNGLMAILDGCPDLQNIYLRDFKFLKFEDDLKARLALDKVKVKCFDYWKVKTVDVNDPNADYDCEDFYNYCLHD</sequence>
<dbReference type="SMART" id="SM00367">
    <property type="entry name" value="LRR_CC"/>
    <property type="match status" value="2"/>
</dbReference>
<dbReference type="Gene3D" id="1.20.1280.50">
    <property type="match status" value="1"/>
</dbReference>
<accession>A0A0K9PUL7</accession>
<gene>
    <name evidence="3" type="ORF">ZOSMA_15G00660</name>
</gene>
<dbReference type="SUPFAM" id="SSF81383">
    <property type="entry name" value="F-box domain"/>
    <property type="match status" value="1"/>
</dbReference>
<dbReference type="InterPro" id="IPR001810">
    <property type="entry name" value="F-box_dom"/>
</dbReference>
<dbReference type="PANTHER" id="PTHR38926:SF2">
    <property type="entry name" value="F-BOX_LRR-REPEAT PROTEIN 21-RELATED"/>
    <property type="match status" value="1"/>
</dbReference>